<comment type="caution">
    <text evidence="2">The sequence shown here is derived from an EMBL/GenBank/DDBJ whole genome shotgun (WGS) entry which is preliminary data.</text>
</comment>
<dbReference type="InterPro" id="IPR035892">
    <property type="entry name" value="C2_domain_sf"/>
</dbReference>
<dbReference type="InterPro" id="IPR000008">
    <property type="entry name" value="C2_dom"/>
</dbReference>
<dbReference type="EMBL" id="MU825886">
    <property type="protein sequence ID" value="KAJ7384601.1"/>
    <property type="molecule type" value="Genomic_DNA"/>
</dbReference>
<organism evidence="2 3">
    <name type="scientific">Desmophyllum pertusum</name>
    <dbReference type="NCBI Taxonomy" id="174260"/>
    <lineage>
        <taxon>Eukaryota</taxon>
        <taxon>Metazoa</taxon>
        <taxon>Cnidaria</taxon>
        <taxon>Anthozoa</taxon>
        <taxon>Hexacorallia</taxon>
        <taxon>Scleractinia</taxon>
        <taxon>Caryophylliina</taxon>
        <taxon>Caryophylliidae</taxon>
        <taxon>Desmophyllum</taxon>
    </lineage>
</organism>
<evidence type="ECO:0000313" key="3">
    <source>
        <dbReference type="Proteomes" id="UP001163046"/>
    </source>
</evidence>
<dbReference type="SUPFAM" id="SSF49562">
    <property type="entry name" value="C2 domain (Calcium/lipid-binding domain, CaLB)"/>
    <property type="match status" value="1"/>
</dbReference>
<dbReference type="Proteomes" id="UP001163046">
    <property type="component" value="Unassembled WGS sequence"/>
</dbReference>
<evidence type="ECO:0000313" key="2">
    <source>
        <dbReference type="EMBL" id="KAJ7384601.1"/>
    </source>
</evidence>
<keyword evidence="3" id="KW-1185">Reference proteome</keyword>
<accession>A0A9W9ZMW6</accession>
<name>A0A9W9ZMW6_9CNID</name>
<sequence length="178" mass="19671">MMCTLLNALRRDGDQKRKASNHNITPRIDKDDVTSDKQASVGSLKFSVLYKGADTATPLLYVTVLGLEGVSDEIVTPGKHGAYVKVCLSPKFTTWRRTRTLDVSEKLAFKDHFIISGVKPVDLEEAILRFVVLSVGEDERDIGQLDVPLKELKSRDKFKRTCALHAPGAMNDGIAKLS</sequence>
<reference evidence="2" key="1">
    <citation type="submission" date="2023-01" db="EMBL/GenBank/DDBJ databases">
        <title>Genome assembly of the deep-sea coral Lophelia pertusa.</title>
        <authorList>
            <person name="Herrera S."/>
            <person name="Cordes E."/>
        </authorList>
    </citation>
    <scope>NUCLEOTIDE SEQUENCE</scope>
    <source>
        <strain evidence="2">USNM1676648</strain>
        <tissue evidence="2">Polyp</tissue>
    </source>
</reference>
<proteinExistence type="predicted"/>
<gene>
    <name evidence="2" type="ORF">OS493_021233</name>
</gene>
<dbReference type="PROSITE" id="PS50004">
    <property type="entry name" value="C2"/>
    <property type="match status" value="1"/>
</dbReference>
<dbReference type="Gene3D" id="2.60.40.150">
    <property type="entry name" value="C2 domain"/>
    <property type="match status" value="1"/>
</dbReference>
<protein>
    <recommendedName>
        <fullName evidence="1">C2 domain-containing protein</fullName>
    </recommendedName>
</protein>
<dbReference type="AlphaFoldDB" id="A0A9W9ZMW6"/>
<feature type="domain" description="C2" evidence="1">
    <location>
        <begin position="40"/>
        <end position="162"/>
    </location>
</feature>
<evidence type="ECO:0000259" key="1">
    <source>
        <dbReference type="PROSITE" id="PS50004"/>
    </source>
</evidence>